<dbReference type="EnsemblProtists" id="EKX47804">
    <property type="protein sequence ID" value="EKX47804"/>
    <property type="gene ID" value="GUITHDRAFT_46777"/>
</dbReference>
<keyword evidence="2" id="KW-0067">ATP-binding</keyword>
<dbReference type="Proteomes" id="UP000011087">
    <property type="component" value="Unassembled WGS sequence"/>
</dbReference>
<protein>
    <recommendedName>
        <fullName evidence="2">DNA replication ATP-dependent helicase/nuclease</fullName>
        <ecNumber evidence="2">3.1.-.-</ecNumber>
        <ecNumber evidence="2">3.6.4.12</ecNumber>
    </recommendedName>
</protein>
<keyword evidence="2" id="KW-0004">4Fe-4S</keyword>
<keyword evidence="2" id="KW-0158">Chromosome</keyword>
<accession>L1JI47</accession>
<dbReference type="GO" id="GO:0009507">
    <property type="term" value="C:chloroplast"/>
    <property type="evidence" value="ECO:0007669"/>
    <property type="project" value="UniProtKB-SubCell"/>
</dbReference>
<dbReference type="GO" id="GO:0006281">
    <property type="term" value="P:DNA repair"/>
    <property type="evidence" value="ECO:0007669"/>
    <property type="project" value="UniProtKB-KW"/>
</dbReference>
<dbReference type="EC" id="3.1.-.-" evidence="2"/>
<dbReference type="GO" id="GO:0017116">
    <property type="term" value="F:single-stranded DNA helicase activity"/>
    <property type="evidence" value="ECO:0007669"/>
    <property type="project" value="UniProtKB-UniRule"/>
</dbReference>
<dbReference type="GO" id="GO:0005634">
    <property type="term" value="C:nucleus"/>
    <property type="evidence" value="ECO:0007669"/>
    <property type="project" value="UniProtKB-SubCell"/>
</dbReference>
<dbReference type="AlphaFoldDB" id="L1JI47"/>
<dbReference type="PANTHER" id="PTHR10887:SF433">
    <property type="entry name" value="DNA REPLICATION ATP-DEPENDENT HELICASE_NUCLEASE DNA2"/>
    <property type="match status" value="1"/>
</dbReference>
<dbReference type="GO" id="GO:0051539">
    <property type="term" value="F:4 iron, 4 sulfur cluster binding"/>
    <property type="evidence" value="ECO:0007669"/>
    <property type="project" value="UniProtKB-UniRule"/>
</dbReference>
<dbReference type="SUPFAM" id="SSF52540">
    <property type="entry name" value="P-loop containing nucleoside triphosphate hydrolases"/>
    <property type="match status" value="1"/>
</dbReference>
<reference evidence="5" key="3">
    <citation type="submission" date="2016-03" db="UniProtKB">
        <authorList>
            <consortium name="EnsemblProtists"/>
        </authorList>
    </citation>
    <scope>IDENTIFICATION</scope>
</reference>
<keyword evidence="2" id="KW-0479">Metal-binding</keyword>
<comment type="catalytic activity">
    <reaction evidence="2">
        <text>ATP + H2O = ADP + phosphate + H(+)</text>
        <dbReference type="Rhea" id="RHEA:13065"/>
        <dbReference type="ChEBI" id="CHEBI:15377"/>
        <dbReference type="ChEBI" id="CHEBI:15378"/>
        <dbReference type="ChEBI" id="CHEBI:30616"/>
        <dbReference type="ChEBI" id="CHEBI:43474"/>
        <dbReference type="ChEBI" id="CHEBI:456216"/>
        <dbReference type="EC" id="3.6.4.12"/>
    </reaction>
</comment>
<sequence length="60" mass="6732">IECSTVDRYQGRDKACILVSLVRSKQDEEVGSLVSDIRRLNVAVTRAKAKLILVRNLNSM</sequence>
<feature type="domain" description="DNA2/NAM7 helicase-like C-terminal" evidence="3">
    <location>
        <begin position="1"/>
        <end position="56"/>
    </location>
</feature>
<dbReference type="PaxDb" id="55529-EKX47804"/>
<keyword evidence="6" id="KW-1185">Reference proteome</keyword>
<dbReference type="eggNOG" id="KOG1805">
    <property type="taxonomic scope" value="Eukaryota"/>
</dbReference>
<feature type="non-terminal residue" evidence="4">
    <location>
        <position position="60"/>
    </location>
</feature>
<dbReference type="EMBL" id="JH992988">
    <property type="protein sequence ID" value="EKX47804.1"/>
    <property type="molecule type" value="Genomic_DNA"/>
</dbReference>
<dbReference type="GO" id="GO:0017108">
    <property type="term" value="F:5'-flap endonuclease activity"/>
    <property type="evidence" value="ECO:0007669"/>
    <property type="project" value="UniProtKB-UniRule"/>
</dbReference>
<keyword evidence="2" id="KW-0235">DNA replication</keyword>
<dbReference type="OrthoDB" id="6513042at2759"/>
<dbReference type="EC" id="3.6.4.12" evidence="2"/>
<reference evidence="4 6" key="1">
    <citation type="journal article" date="2012" name="Nature">
        <title>Algal genomes reveal evolutionary mosaicism and the fate of nucleomorphs.</title>
        <authorList>
            <consortium name="DOE Joint Genome Institute"/>
            <person name="Curtis B.A."/>
            <person name="Tanifuji G."/>
            <person name="Burki F."/>
            <person name="Gruber A."/>
            <person name="Irimia M."/>
            <person name="Maruyama S."/>
            <person name="Arias M.C."/>
            <person name="Ball S.G."/>
            <person name="Gile G.H."/>
            <person name="Hirakawa Y."/>
            <person name="Hopkins J.F."/>
            <person name="Kuo A."/>
            <person name="Rensing S.A."/>
            <person name="Schmutz J."/>
            <person name="Symeonidi A."/>
            <person name="Elias M."/>
            <person name="Eveleigh R.J."/>
            <person name="Herman E.K."/>
            <person name="Klute M.J."/>
            <person name="Nakayama T."/>
            <person name="Obornik M."/>
            <person name="Reyes-Prieto A."/>
            <person name="Armbrust E.V."/>
            <person name="Aves S.J."/>
            <person name="Beiko R.G."/>
            <person name="Coutinho P."/>
            <person name="Dacks J.B."/>
            <person name="Durnford D.G."/>
            <person name="Fast N.M."/>
            <person name="Green B.R."/>
            <person name="Grisdale C.J."/>
            <person name="Hempel F."/>
            <person name="Henrissat B."/>
            <person name="Hoppner M.P."/>
            <person name="Ishida K."/>
            <person name="Kim E."/>
            <person name="Koreny L."/>
            <person name="Kroth P.G."/>
            <person name="Liu Y."/>
            <person name="Malik S.B."/>
            <person name="Maier U.G."/>
            <person name="McRose D."/>
            <person name="Mock T."/>
            <person name="Neilson J.A."/>
            <person name="Onodera N.T."/>
            <person name="Poole A.M."/>
            <person name="Pritham E.J."/>
            <person name="Richards T.A."/>
            <person name="Rocap G."/>
            <person name="Roy S.W."/>
            <person name="Sarai C."/>
            <person name="Schaack S."/>
            <person name="Shirato S."/>
            <person name="Slamovits C.H."/>
            <person name="Spencer D.F."/>
            <person name="Suzuki S."/>
            <person name="Worden A.Z."/>
            <person name="Zauner S."/>
            <person name="Barry K."/>
            <person name="Bell C."/>
            <person name="Bharti A.K."/>
            <person name="Crow J.A."/>
            <person name="Grimwood J."/>
            <person name="Kramer R."/>
            <person name="Lindquist E."/>
            <person name="Lucas S."/>
            <person name="Salamov A."/>
            <person name="McFadden G.I."/>
            <person name="Lane C.E."/>
            <person name="Keeling P.J."/>
            <person name="Gray M.W."/>
            <person name="Grigoriev I.V."/>
            <person name="Archibald J.M."/>
        </authorList>
    </citation>
    <scope>NUCLEOTIDE SEQUENCE</scope>
    <source>
        <strain evidence="4 6">CCMP2712</strain>
    </source>
</reference>
<dbReference type="STRING" id="905079.L1JI47"/>
<keyword evidence="2" id="KW-0234">DNA repair</keyword>
<keyword evidence="2" id="KW-0540">Nuclease</keyword>
<dbReference type="InterPro" id="IPR047187">
    <property type="entry name" value="SF1_C_Upf1"/>
</dbReference>
<keyword evidence="2" id="KW-0511">Multifunctional enzyme</keyword>
<keyword evidence="2" id="KW-0347">Helicase</keyword>
<comment type="similarity">
    <text evidence="2">Belongs to the DNA2/NAM7 helicase family.</text>
</comment>
<dbReference type="InterPro" id="IPR041679">
    <property type="entry name" value="DNA2/NAM7-like_C"/>
</dbReference>
<dbReference type="GeneID" id="17304588"/>
<evidence type="ECO:0000256" key="2">
    <source>
        <dbReference type="RuleBase" id="RU367041"/>
    </source>
</evidence>
<dbReference type="Pfam" id="PF13087">
    <property type="entry name" value="AAA_12"/>
    <property type="match status" value="1"/>
</dbReference>
<evidence type="ECO:0000259" key="3">
    <source>
        <dbReference type="Pfam" id="PF13087"/>
    </source>
</evidence>
<comment type="function">
    <text evidence="2">Key enzyme involved in DNA replication and DNA repair. Involved in Okazaki fragments processing by cleaving long flaps that escape FEN1: flaps that are longer than 27 nucleotides are coated by replication protein A complex (RPA), leading to recruit DNA2 which cleaves the flap until it is too short to bind RPA and becomes a substrate for FEN1. Also involved in 5'-end resection of DNA during double-strand break (DSB) repair by mediating the cleavage of 5'-ssDNA.</text>
</comment>
<comment type="subcellular location">
    <subcellularLocation>
        <location evidence="2">Nucleus</location>
    </subcellularLocation>
    <subcellularLocation>
        <location evidence="2">Chromosome</location>
    </subcellularLocation>
    <subcellularLocation>
        <location evidence="1">Plastid</location>
        <location evidence="1">Chloroplast</location>
    </subcellularLocation>
</comment>
<dbReference type="RefSeq" id="XP_005834784.1">
    <property type="nucleotide sequence ID" value="XM_005834727.1"/>
</dbReference>
<dbReference type="GO" id="GO:0046872">
    <property type="term" value="F:metal ion binding"/>
    <property type="evidence" value="ECO:0007669"/>
    <property type="project" value="UniProtKB-UniRule"/>
</dbReference>
<dbReference type="GO" id="GO:0033567">
    <property type="term" value="P:DNA replication, Okazaki fragment processing"/>
    <property type="evidence" value="ECO:0007669"/>
    <property type="project" value="UniProtKB-UniRule"/>
</dbReference>
<keyword evidence="2" id="KW-0408">Iron</keyword>
<evidence type="ECO:0000313" key="4">
    <source>
        <dbReference type="EMBL" id="EKX47804.1"/>
    </source>
</evidence>
<dbReference type="Gene3D" id="3.40.50.300">
    <property type="entry name" value="P-loop containing nucleotide triphosphate hydrolases"/>
    <property type="match status" value="1"/>
</dbReference>
<gene>
    <name evidence="4" type="ORF">GUITHDRAFT_46777</name>
</gene>
<dbReference type="CDD" id="cd18808">
    <property type="entry name" value="SF1_C_Upf1"/>
    <property type="match status" value="1"/>
</dbReference>
<keyword evidence="2" id="KW-0547">Nucleotide-binding</keyword>
<dbReference type="GO" id="GO:0071932">
    <property type="term" value="P:replication fork reversal"/>
    <property type="evidence" value="ECO:0007669"/>
    <property type="project" value="TreeGrafter"/>
</dbReference>
<keyword evidence="2" id="KW-0378">Hydrolase</keyword>
<dbReference type="HOGENOM" id="CLU_159719_1_0_1"/>
<organism evidence="4">
    <name type="scientific">Guillardia theta (strain CCMP2712)</name>
    <name type="common">Cryptophyte</name>
    <dbReference type="NCBI Taxonomy" id="905079"/>
    <lineage>
        <taxon>Eukaryota</taxon>
        <taxon>Cryptophyceae</taxon>
        <taxon>Pyrenomonadales</taxon>
        <taxon>Geminigeraceae</taxon>
        <taxon>Guillardia</taxon>
    </lineage>
</organism>
<dbReference type="GO" id="GO:0005694">
    <property type="term" value="C:chromosome"/>
    <property type="evidence" value="ECO:0007669"/>
    <property type="project" value="UniProtKB-SubCell"/>
</dbReference>
<keyword evidence="2" id="KW-0238">DNA-binding</keyword>
<dbReference type="GO" id="GO:0003677">
    <property type="term" value="F:DNA binding"/>
    <property type="evidence" value="ECO:0007669"/>
    <property type="project" value="UniProtKB-UniRule"/>
</dbReference>
<evidence type="ECO:0000313" key="6">
    <source>
        <dbReference type="Proteomes" id="UP000011087"/>
    </source>
</evidence>
<keyword evidence="2" id="KW-0411">Iron-sulfur</keyword>
<keyword evidence="2" id="KW-0227">DNA damage</keyword>
<name>L1JI47_GUITC</name>
<reference evidence="6" key="2">
    <citation type="submission" date="2012-11" db="EMBL/GenBank/DDBJ databases">
        <authorList>
            <person name="Kuo A."/>
            <person name="Curtis B.A."/>
            <person name="Tanifuji G."/>
            <person name="Burki F."/>
            <person name="Gruber A."/>
            <person name="Irimia M."/>
            <person name="Maruyama S."/>
            <person name="Arias M.C."/>
            <person name="Ball S.G."/>
            <person name="Gile G.H."/>
            <person name="Hirakawa Y."/>
            <person name="Hopkins J.F."/>
            <person name="Rensing S.A."/>
            <person name="Schmutz J."/>
            <person name="Symeonidi A."/>
            <person name="Elias M."/>
            <person name="Eveleigh R.J."/>
            <person name="Herman E.K."/>
            <person name="Klute M.J."/>
            <person name="Nakayama T."/>
            <person name="Obornik M."/>
            <person name="Reyes-Prieto A."/>
            <person name="Armbrust E.V."/>
            <person name="Aves S.J."/>
            <person name="Beiko R.G."/>
            <person name="Coutinho P."/>
            <person name="Dacks J.B."/>
            <person name="Durnford D.G."/>
            <person name="Fast N.M."/>
            <person name="Green B.R."/>
            <person name="Grisdale C."/>
            <person name="Hempe F."/>
            <person name="Henrissat B."/>
            <person name="Hoppner M.P."/>
            <person name="Ishida K.-I."/>
            <person name="Kim E."/>
            <person name="Koreny L."/>
            <person name="Kroth P.G."/>
            <person name="Liu Y."/>
            <person name="Malik S.-B."/>
            <person name="Maier U.G."/>
            <person name="McRose D."/>
            <person name="Mock T."/>
            <person name="Neilson J.A."/>
            <person name="Onodera N.T."/>
            <person name="Poole A.M."/>
            <person name="Pritham E.J."/>
            <person name="Richards T.A."/>
            <person name="Rocap G."/>
            <person name="Roy S.W."/>
            <person name="Sarai C."/>
            <person name="Schaack S."/>
            <person name="Shirato S."/>
            <person name="Slamovits C.H."/>
            <person name="Spencer D.F."/>
            <person name="Suzuki S."/>
            <person name="Worden A.Z."/>
            <person name="Zauner S."/>
            <person name="Barry K."/>
            <person name="Bell C."/>
            <person name="Bharti A.K."/>
            <person name="Crow J.A."/>
            <person name="Grimwood J."/>
            <person name="Kramer R."/>
            <person name="Lindquist E."/>
            <person name="Lucas S."/>
            <person name="Salamov A."/>
            <person name="McFadden G.I."/>
            <person name="Lane C.E."/>
            <person name="Keeling P.J."/>
            <person name="Gray M.W."/>
            <person name="Grigoriev I.V."/>
            <person name="Archibald J.M."/>
        </authorList>
    </citation>
    <scope>NUCLEOTIDE SEQUENCE</scope>
    <source>
        <strain evidence="6">CCMP2712</strain>
    </source>
</reference>
<dbReference type="GO" id="GO:0005524">
    <property type="term" value="F:ATP binding"/>
    <property type="evidence" value="ECO:0007669"/>
    <property type="project" value="UniProtKB-UniRule"/>
</dbReference>
<evidence type="ECO:0000256" key="1">
    <source>
        <dbReference type="ARBA" id="ARBA00004229"/>
    </source>
</evidence>
<dbReference type="KEGG" id="gtt:GUITHDRAFT_46777"/>
<evidence type="ECO:0000313" key="5">
    <source>
        <dbReference type="EnsemblProtists" id="EKX47804"/>
    </source>
</evidence>
<keyword evidence="2" id="KW-0539">Nucleus</keyword>
<dbReference type="InterPro" id="IPR045055">
    <property type="entry name" value="DNA2/NAM7-like"/>
</dbReference>
<dbReference type="InterPro" id="IPR027417">
    <property type="entry name" value="P-loop_NTPase"/>
</dbReference>
<proteinExistence type="inferred from homology"/>
<feature type="non-terminal residue" evidence="4">
    <location>
        <position position="1"/>
    </location>
</feature>
<dbReference type="PANTHER" id="PTHR10887">
    <property type="entry name" value="DNA2/NAM7 HELICASE FAMILY"/>
    <property type="match status" value="1"/>
</dbReference>
<dbReference type="OMA" id="LCTIDRF"/>